<keyword evidence="6" id="KW-1185">Reference proteome</keyword>
<evidence type="ECO:0000313" key="6">
    <source>
        <dbReference type="Proteomes" id="UP000522262"/>
    </source>
</evidence>
<dbReference type="AlphaFoldDB" id="A0A8H5I461"/>
<dbReference type="PANTHER" id="PTHR43918">
    <property type="entry name" value="ACETYLCHOLINESTERASE"/>
    <property type="match status" value="1"/>
</dbReference>
<dbReference type="InterPro" id="IPR002018">
    <property type="entry name" value="CarbesteraseB"/>
</dbReference>
<reference evidence="5 6" key="1">
    <citation type="submission" date="2020-05" db="EMBL/GenBank/DDBJ databases">
        <title>Identification and distribution of gene clusters putatively required for synthesis of sphingolipid metabolism inhibitors in phylogenetically diverse species of the filamentous fungus Fusarium.</title>
        <authorList>
            <person name="Kim H.-S."/>
            <person name="Busman M."/>
            <person name="Brown D.W."/>
            <person name="Divon H."/>
            <person name="Uhlig S."/>
            <person name="Proctor R.H."/>
        </authorList>
    </citation>
    <scope>NUCLEOTIDE SEQUENCE [LARGE SCALE GENOMIC DNA]</scope>
    <source>
        <strain evidence="5 6">NRRL 53147</strain>
    </source>
</reference>
<evidence type="ECO:0000313" key="5">
    <source>
        <dbReference type="EMBL" id="KAF5530038.1"/>
    </source>
</evidence>
<evidence type="ECO:0000259" key="4">
    <source>
        <dbReference type="Pfam" id="PF00135"/>
    </source>
</evidence>
<keyword evidence="3" id="KW-0732">Signal</keyword>
<comment type="similarity">
    <text evidence="1">Belongs to the type-B carboxylesterase/lipase family.</text>
</comment>
<comment type="caution">
    <text evidence="5">The sequence shown here is derived from an EMBL/GenBank/DDBJ whole genome shotgun (WGS) entry which is preliminary data.</text>
</comment>
<accession>A0A8H5I461</accession>
<evidence type="ECO:0000256" key="2">
    <source>
        <dbReference type="ARBA" id="ARBA00022801"/>
    </source>
</evidence>
<dbReference type="PANTHER" id="PTHR43918:SF4">
    <property type="entry name" value="CARBOXYLIC ESTER HYDROLASE"/>
    <property type="match status" value="1"/>
</dbReference>
<protein>
    <submittedName>
        <fullName evidence="5">Triacylglycerol lipase V</fullName>
    </submittedName>
</protein>
<proteinExistence type="inferred from homology"/>
<feature type="chain" id="PRO_5034212967" evidence="3">
    <location>
        <begin position="18"/>
        <end position="180"/>
    </location>
</feature>
<sequence length="180" mass="19485">MKPLTLSRLLLPIYVGAESPTATLDSGPIFRLTTNLPAASIGNKCLGIPYAEKPQRFSRATKPESWTRPLNATVFGLYVNNSLSKVRSTYSNDCSTQSRESEDCLFINAFALADPHPSRAVLMFISGGGWEQGNGEISLNGFAAYEDIAVISFNCRTNDSPDASVSDINLGIYGQQLALE</sequence>
<feature type="domain" description="Carboxylesterase type B" evidence="4">
    <location>
        <begin position="46"/>
        <end position="158"/>
    </location>
</feature>
<evidence type="ECO:0000256" key="3">
    <source>
        <dbReference type="SAM" id="SignalP"/>
    </source>
</evidence>
<dbReference type="InterPro" id="IPR029058">
    <property type="entry name" value="AB_hydrolase_fold"/>
</dbReference>
<gene>
    <name evidence="5" type="ORF">FMEXI_13779</name>
</gene>
<dbReference type="Proteomes" id="UP000522262">
    <property type="component" value="Unassembled WGS sequence"/>
</dbReference>
<dbReference type="Gene3D" id="3.40.50.1820">
    <property type="entry name" value="alpha/beta hydrolase"/>
    <property type="match status" value="1"/>
</dbReference>
<dbReference type="Pfam" id="PF00135">
    <property type="entry name" value="COesterase"/>
    <property type="match status" value="1"/>
</dbReference>
<evidence type="ECO:0000256" key="1">
    <source>
        <dbReference type="ARBA" id="ARBA00005964"/>
    </source>
</evidence>
<feature type="signal peptide" evidence="3">
    <location>
        <begin position="1"/>
        <end position="17"/>
    </location>
</feature>
<dbReference type="EMBL" id="JAAOAM010000513">
    <property type="protein sequence ID" value="KAF5530038.1"/>
    <property type="molecule type" value="Genomic_DNA"/>
</dbReference>
<dbReference type="InterPro" id="IPR050654">
    <property type="entry name" value="AChE-related_enzymes"/>
</dbReference>
<dbReference type="GO" id="GO:0052689">
    <property type="term" value="F:carboxylic ester hydrolase activity"/>
    <property type="evidence" value="ECO:0007669"/>
    <property type="project" value="TreeGrafter"/>
</dbReference>
<name>A0A8H5I461_9HYPO</name>
<organism evidence="5 6">
    <name type="scientific">Fusarium mexicanum</name>
    <dbReference type="NCBI Taxonomy" id="751941"/>
    <lineage>
        <taxon>Eukaryota</taxon>
        <taxon>Fungi</taxon>
        <taxon>Dikarya</taxon>
        <taxon>Ascomycota</taxon>
        <taxon>Pezizomycotina</taxon>
        <taxon>Sordariomycetes</taxon>
        <taxon>Hypocreomycetidae</taxon>
        <taxon>Hypocreales</taxon>
        <taxon>Nectriaceae</taxon>
        <taxon>Fusarium</taxon>
        <taxon>Fusarium fujikuroi species complex</taxon>
    </lineage>
</organism>
<dbReference type="SUPFAM" id="SSF53474">
    <property type="entry name" value="alpha/beta-Hydrolases"/>
    <property type="match status" value="1"/>
</dbReference>
<keyword evidence="2" id="KW-0378">Hydrolase</keyword>